<evidence type="ECO:0000313" key="4">
    <source>
        <dbReference type="Proteomes" id="UP001153069"/>
    </source>
</evidence>
<dbReference type="AlphaFoldDB" id="A0A9N8DTK3"/>
<keyword evidence="2" id="KW-0732">Signal</keyword>
<feature type="compositionally biased region" description="Low complexity" evidence="1">
    <location>
        <begin position="514"/>
        <end position="526"/>
    </location>
</feature>
<dbReference type="EMBL" id="CAICTM010000332">
    <property type="protein sequence ID" value="CAB9508080.1"/>
    <property type="molecule type" value="Genomic_DNA"/>
</dbReference>
<sequence>MRHFPRTTNRLIGATLLFWVSLNGYLLLNQAQEQTGQDSCTICQDGSFPTNPEGIVTVDSATTVLDWKCGDLYEVLLLLSVPADGEQCTSLQFSGFVECGCPSFDNEEYCALCPARFHNIPAPETAIPGYDGVTCGHILYAPKNNEKAIIPCDQLDRYTRLCNCPDECSLCRYSDEYPTHLNRSIPYLTEGNNHYACGDLEAAARLLPKDEGCEALLQPPVAVDVQGYCGCPKTGPINTCSLCPHPNQTIQFPDLVVPNVGGLNCIELEEYLSYVTDTNACNVIAAKAEACCTTLEPCPICADGGNGLGAAKVYKPYGLGCDLIGQASHYGYPDLPCAVAQERFPFFCRCVDVLPTCTICKLNLVPPFPNRFIPLLNMTCGEANDFVSLRTEAECPAALTAFSVDVAAFCGCSEDTSLRGRCAFCPPGEAFIVDYIEQGGLTETTIFGQPHTHETWCQELENLALYVVKTDLCLAVQESGRECCRPLITDAPTFASTFQPTVFFLDDKNGTLDGGNNSSDDLNNNNTIAPTIPVEEESGGSTPMPKDIWWCWVLISVGCHILL</sequence>
<accession>A0A9N8DTK3</accession>
<evidence type="ECO:0000313" key="3">
    <source>
        <dbReference type="EMBL" id="CAB9508080.1"/>
    </source>
</evidence>
<evidence type="ECO:0000256" key="1">
    <source>
        <dbReference type="SAM" id="MobiDB-lite"/>
    </source>
</evidence>
<feature type="signal peptide" evidence="2">
    <location>
        <begin position="1"/>
        <end position="31"/>
    </location>
</feature>
<evidence type="ECO:0000256" key="2">
    <source>
        <dbReference type="SAM" id="SignalP"/>
    </source>
</evidence>
<comment type="caution">
    <text evidence="3">The sequence shown here is derived from an EMBL/GenBank/DDBJ whole genome shotgun (WGS) entry which is preliminary data.</text>
</comment>
<reference evidence="3" key="1">
    <citation type="submission" date="2020-06" db="EMBL/GenBank/DDBJ databases">
        <authorList>
            <consortium name="Plant Systems Biology data submission"/>
        </authorList>
    </citation>
    <scope>NUCLEOTIDE SEQUENCE</scope>
    <source>
        <strain evidence="3">D6</strain>
    </source>
</reference>
<dbReference type="Proteomes" id="UP001153069">
    <property type="component" value="Unassembled WGS sequence"/>
</dbReference>
<keyword evidence="4" id="KW-1185">Reference proteome</keyword>
<proteinExistence type="predicted"/>
<protein>
    <submittedName>
        <fullName evidence="3">Uncharacterized protein</fullName>
    </submittedName>
</protein>
<feature type="chain" id="PRO_5040150293" evidence="2">
    <location>
        <begin position="32"/>
        <end position="563"/>
    </location>
</feature>
<feature type="region of interest" description="Disordered" evidence="1">
    <location>
        <begin position="514"/>
        <end position="540"/>
    </location>
</feature>
<organism evidence="3 4">
    <name type="scientific">Seminavis robusta</name>
    <dbReference type="NCBI Taxonomy" id="568900"/>
    <lineage>
        <taxon>Eukaryota</taxon>
        <taxon>Sar</taxon>
        <taxon>Stramenopiles</taxon>
        <taxon>Ochrophyta</taxon>
        <taxon>Bacillariophyta</taxon>
        <taxon>Bacillariophyceae</taxon>
        <taxon>Bacillariophycidae</taxon>
        <taxon>Naviculales</taxon>
        <taxon>Naviculaceae</taxon>
        <taxon>Seminavis</taxon>
    </lineage>
</organism>
<name>A0A9N8DTK3_9STRA</name>
<dbReference type="OrthoDB" id="37477at2759"/>
<gene>
    <name evidence="3" type="ORF">SEMRO_333_G119450.1</name>
</gene>